<dbReference type="SUPFAM" id="SSF52540">
    <property type="entry name" value="P-loop containing nucleoside triphosphate hydrolases"/>
    <property type="match status" value="1"/>
</dbReference>
<evidence type="ECO:0000259" key="8">
    <source>
        <dbReference type="PROSITE" id="PS51866"/>
    </source>
</evidence>
<dbReference type="PROSITE" id="PS51866">
    <property type="entry name" value="MOP"/>
    <property type="match status" value="1"/>
</dbReference>
<dbReference type="InterPro" id="IPR017871">
    <property type="entry name" value="ABC_transporter-like_CS"/>
</dbReference>
<evidence type="ECO:0000256" key="4">
    <source>
        <dbReference type="ARBA" id="ARBA00022840"/>
    </source>
</evidence>
<dbReference type="InterPro" id="IPR008995">
    <property type="entry name" value="Mo/tungstate-bd_C_term_dom"/>
</dbReference>
<dbReference type="RefSeq" id="WP_170142777.1">
    <property type="nucleotide sequence ID" value="NZ_BIFX01000001.1"/>
</dbReference>
<dbReference type="GO" id="GO:0015418">
    <property type="term" value="F:ABC-type quaternary ammonium compound transporting activity"/>
    <property type="evidence" value="ECO:0007669"/>
    <property type="project" value="UniProtKB-EC"/>
</dbReference>
<feature type="domain" description="ABC transporter" evidence="7">
    <location>
        <begin position="2"/>
        <end position="235"/>
    </location>
</feature>
<dbReference type="InterPro" id="IPR004606">
    <property type="entry name" value="Mop_domain"/>
</dbReference>
<evidence type="ECO:0000256" key="5">
    <source>
        <dbReference type="ARBA" id="ARBA00066388"/>
    </source>
</evidence>
<dbReference type="SMART" id="SM00382">
    <property type="entry name" value="AAA"/>
    <property type="match status" value="1"/>
</dbReference>
<evidence type="ECO:0000313" key="9">
    <source>
        <dbReference type="EMBL" id="PZW25633.1"/>
    </source>
</evidence>
<gene>
    <name evidence="9" type="ORF">EI42_04126</name>
</gene>
<dbReference type="InterPro" id="IPR027417">
    <property type="entry name" value="P-loop_NTPase"/>
</dbReference>
<dbReference type="GO" id="GO:0005524">
    <property type="term" value="F:ATP binding"/>
    <property type="evidence" value="ECO:0007669"/>
    <property type="project" value="UniProtKB-KW"/>
</dbReference>
<evidence type="ECO:0000256" key="2">
    <source>
        <dbReference type="ARBA" id="ARBA00022505"/>
    </source>
</evidence>
<dbReference type="Gene3D" id="3.40.50.300">
    <property type="entry name" value="P-loop containing nucleotide triphosphate hydrolases"/>
    <property type="match status" value="1"/>
</dbReference>
<evidence type="ECO:0000313" key="10">
    <source>
        <dbReference type="Proteomes" id="UP000248806"/>
    </source>
</evidence>
<organism evidence="9 10">
    <name type="scientific">Thermosporothrix hazakensis</name>
    <dbReference type="NCBI Taxonomy" id="644383"/>
    <lineage>
        <taxon>Bacteria</taxon>
        <taxon>Bacillati</taxon>
        <taxon>Chloroflexota</taxon>
        <taxon>Ktedonobacteria</taxon>
        <taxon>Ktedonobacterales</taxon>
        <taxon>Thermosporotrichaceae</taxon>
        <taxon>Thermosporothrix</taxon>
    </lineage>
</organism>
<dbReference type="SUPFAM" id="SSF50331">
    <property type="entry name" value="MOP-like"/>
    <property type="match status" value="1"/>
</dbReference>
<name>A0A326U2I6_THEHA</name>
<dbReference type="Pfam" id="PF03459">
    <property type="entry name" value="TOBE"/>
    <property type="match status" value="1"/>
</dbReference>
<keyword evidence="4 9" id="KW-0067">ATP-binding</keyword>
<keyword evidence="10" id="KW-1185">Reference proteome</keyword>
<dbReference type="InterPro" id="IPR003593">
    <property type="entry name" value="AAA+_ATPase"/>
</dbReference>
<sequence length="366" mass="40776">MLRVAIDTHVHSFHLSLDFMAASGKTTVLLGESGAGKSTVLRALAGLLKPERGHISFDDAVYFDSEQRIAVPPQLRPFGYVFQDYVLFPHLTVFENVAFGLRAQRLPGTEVRRRVGETLERLNLTSFEQRKPTQLSGGQQQRVAIARALVLQPSLLLLDEPMAALDVQTRREVRQELRRLLQESGITAVLVTHHYLDALLFGHTILVLDRGRLIQQGDQRELLEYPRSSYVAELVGVNFLRGRVLRREDRRTCAIGLSNGGTQVEVIATVKEEDALEVGAEAFLVVDPRSVSLYQSMPDTSARNIFRGEIMQLLRTGGHLRVSMSIEQGAPPLLAEITEASAARMELHEGKIVYATFKATEAHAYT</sequence>
<feature type="domain" description="Mop" evidence="8">
    <location>
        <begin position="299"/>
        <end position="366"/>
    </location>
</feature>
<dbReference type="PROSITE" id="PS50893">
    <property type="entry name" value="ABC_TRANSPORTER_2"/>
    <property type="match status" value="1"/>
</dbReference>
<keyword evidence="2 6" id="KW-0500">Molybdenum</keyword>
<dbReference type="PANTHER" id="PTHR42781">
    <property type="entry name" value="SPERMIDINE/PUTRESCINE IMPORT ATP-BINDING PROTEIN POTA"/>
    <property type="match status" value="1"/>
</dbReference>
<evidence type="ECO:0000256" key="3">
    <source>
        <dbReference type="ARBA" id="ARBA00022741"/>
    </source>
</evidence>
<evidence type="ECO:0000256" key="1">
    <source>
        <dbReference type="ARBA" id="ARBA00022448"/>
    </source>
</evidence>
<evidence type="ECO:0000259" key="7">
    <source>
        <dbReference type="PROSITE" id="PS50893"/>
    </source>
</evidence>
<dbReference type="InterPro" id="IPR005116">
    <property type="entry name" value="Transp-assoc_OB_typ1"/>
</dbReference>
<dbReference type="AlphaFoldDB" id="A0A326U2I6"/>
<dbReference type="PROSITE" id="PS00211">
    <property type="entry name" value="ABC_TRANSPORTER_1"/>
    <property type="match status" value="1"/>
</dbReference>
<dbReference type="InterPro" id="IPR003439">
    <property type="entry name" value="ABC_transporter-like_ATP-bd"/>
</dbReference>
<dbReference type="GO" id="GO:0015689">
    <property type="term" value="P:molybdate ion transport"/>
    <property type="evidence" value="ECO:0007669"/>
    <property type="project" value="InterPro"/>
</dbReference>
<protein>
    <recommendedName>
        <fullName evidence="5">ABC-type quaternary amine transporter</fullName>
        <ecNumber evidence="5">7.6.2.9</ecNumber>
    </recommendedName>
</protein>
<dbReference type="Pfam" id="PF00005">
    <property type="entry name" value="ABC_tran"/>
    <property type="match status" value="1"/>
</dbReference>
<keyword evidence="3" id="KW-0547">Nucleotide-binding</keyword>
<dbReference type="EMBL" id="QKUF01000017">
    <property type="protein sequence ID" value="PZW25633.1"/>
    <property type="molecule type" value="Genomic_DNA"/>
</dbReference>
<dbReference type="PANTHER" id="PTHR42781:SF4">
    <property type="entry name" value="SPERMIDINE_PUTRESCINE IMPORT ATP-BINDING PROTEIN POTA"/>
    <property type="match status" value="1"/>
</dbReference>
<dbReference type="Proteomes" id="UP000248806">
    <property type="component" value="Unassembled WGS sequence"/>
</dbReference>
<proteinExistence type="predicted"/>
<reference evidence="9 10" key="1">
    <citation type="submission" date="2018-06" db="EMBL/GenBank/DDBJ databases">
        <title>Genomic Encyclopedia of Archaeal and Bacterial Type Strains, Phase II (KMG-II): from individual species to whole genera.</title>
        <authorList>
            <person name="Goeker M."/>
        </authorList>
    </citation>
    <scope>NUCLEOTIDE SEQUENCE [LARGE SCALE GENOMIC DNA]</scope>
    <source>
        <strain evidence="9 10">ATCC BAA-1881</strain>
    </source>
</reference>
<dbReference type="EC" id="7.6.2.9" evidence="5"/>
<dbReference type="InterPro" id="IPR050093">
    <property type="entry name" value="ABC_SmlMolc_Importer"/>
</dbReference>
<evidence type="ECO:0000256" key="6">
    <source>
        <dbReference type="PROSITE-ProRule" id="PRU01213"/>
    </source>
</evidence>
<dbReference type="GO" id="GO:0016887">
    <property type="term" value="F:ATP hydrolysis activity"/>
    <property type="evidence" value="ECO:0007669"/>
    <property type="project" value="InterPro"/>
</dbReference>
<dbReference type="Gene3D" id="2.40.50.100">
    <property type="match status" value="1"/>
</dbReference>
<accession>A0A326U2I6</accession>
<dbReference type="FunFam" id="3.40.50.300:FF:000425">
    <property type="entry name" value="Probable ABC transporter, ATP-binding subunit"/>
    <property type="match status" value="1"/>
</dbReference>
<comment type="caution">
    <text evidence="9">The sequence shown here is derived from an EMBL/GenBank/DDBJ whole genome shotgun (WGS) entry which is preliminary data.</text>
</comment>
<keyword evidence="1" id="KW-0813">Transport</keyword>